<dbReference type="EMBL" id="JAAALK010000285">
    <property type="protein sequence ID" value="KAG8064931.1"/>
    <property type="molecule type" value="Genomic_DNA"/>
</dbReference>
<reference evidence="2" key="2">
    <citation type="submission" date="2021-02" db="EMBL/GenBank/DDBJ databases">
        <authorList>
            <person name="Kimball J.A."/>
            <person name="Haas M.W."/>
            <person name="Macchietto M."/>
            <person name="Kono T."/>
            <person name="Duquette J."/>
            <person name="Shao M."/>
        </authorList>
    </citation>
    <scope>NUCLEOTIDE SEQUENCE</scope>
    <source>
        <tissue evidence="2">Fresh leaf tissue</tissue>
    </source>
</reference>
<comment type="caution">
    <text evidence="2">The sequence shown here is derived from an EMBL/GenBank/DDBJ whole genome shotgun (WGS) entry which is preliminary data.</text>
</comment>
<evidence type="ECO:0008006" key="4">
    <source>
        <dbReference type="Google" id="ProtNLM"/>
    </source>
</evidence>
<evidence type="ECO:0000313" key="2">
    <source>
        <dbReference type="EMBL" id="KAG8064931.1"/>
    </source>
</evidence>
<organism evidence="2 3">
    <name type="scientific">Zizania palustris</name>
    <name type="common">Northern wild rice</name>
    <dbReference type="NCBI Taxonomy" id="103762"/>
    <lineage>
        <taxon>Eukaryota</taxon>
        <taxon>Viridiplantae</taxon>
        <taxon>Streptophyta</taxon>
        <taxon>Embryophyta</taxon>
        <taxon>Tracheophyta</taxon>
        <taxon>Spermatophyta</taxon>
        <taxon>Magnoliopsida</taxon>
        <taxon>Liliopsida</taxon>
        <taxon>Poales</taxon>
        <taxon>Poaceae</taxon>
        <taxon>BOP clade</taxon>
        <taxon>Oryzoideae</taxon>
        <taxon>Oryzeae</taxon>
        <taxon>Zizaniinae</taxon>
        <taxon>Zizania</taxon>
    </lineage>
</organism>
<reference evidence="2" key="1">
    <citation type="journal article" date="2021" name="bioRxiv">
        <title>Whole Genome Assembly and Annotation of Northern Wild Rice, Zizania palustris L., Supports a Whole Genome Duplication in the Zizania Genus.</title>
        <authorList>
            <person name="Haas M."/>
            <person name="Kono T."/>
            <person name="Macchietto M."/>
            <person name="Millas R."/>
            <person name="McGilp L."/>
            <person name="Shao M."/>
            <person name="Duquette J."/>
            <person name="Hirsch C.N."/>
            <person name="Kimball J."/>
        </authorList>
    </citation>
    <scope>NUCLEOTIDE SEQUENCE</scope>
    <source>
        <tissue evidence="2">Fresh leaf tissue</tissue>
    </source>
</reference>
<dbReference type="Proteomes" id="UP000729402">
    <property type="component" value="Unassembled WGS sequence"/>
</dbReference>
<evidence type="ECO:0000313" key="3">
    <source>
        <dbReference type="Proteomes" id="UP000729402"/>
    </source>
</evidence>
<name>A0A8J5S0W0_ZIZPA</name>
<keyword evidence="1" id="KW-0732">Signal</keyword>
<proteinExistence type="predicted"/>
<keyword evidence="3" id="KW-1185">Reference proteome</keyword>
<accession>A0A8J5S0W0</accession>
<protein>
    <recommendedName>
        <fullName evidence="4">Secreted protein</fullName>
    </recommendedName>
</protein>
<feature type="chain" id="PRO_5035322359" description="Secreted protein" evidence="1">
    <location>
        <begin position="26"/>
        <end position="69"/>
    </location>
</feature>
<sequence>MEEMRWKRWPLVVMASSSSLTVVATARGEANLLVELSDCFKSMEVGLCSWLVKQPTHVEAAITIMVEIV</sequence>
<dbReference type="AlphaFoldDB" id="A0A8J5S0W0"/>
<gene>
    <name evidence="2" type="ORF">GUJ93_ZPchr0004g38711</name>
</gene>
<feature type="signal peptide" evidence="1">
    <location>
        <begin position="1"/>
        <end position="25"/>
    </location>
</feature>
<evidence type="ECO:0000256" key="1">
    <source>
        <dbReference type="SAM" id="SignalP"/>
    </source>
</evidence>